<dbReference type="Proteomes" id="UP000198943">
    <property type="component" value="Unassembled WGS sequence"/>
</dbReference>
<organism evidence="1 2">
    <name type="scientific">Succiniclasticum ruminis</name>
    <dbReference type="NCBI Taxonomy" id="40841"/>
    <lineage>
        <taxon>Bacteria</taxon>
        <taxon>Bacillati</taxon>
        <taxon>Bacillota</taxon>
        <taxon>Negativicutes</taxon>
        <taxon>Acidaminococcales</taxon>
        <taxon>Acidaminococcaceae</taxon>
        <taxon>Succiniclasticum</taxon>
    </lineage>
</organism>
<dbReference type="OrthoDB" id="9763644at2"/>
<dbReference type="AlphaFoldDB" id="A0A1G6JBA8"/>
<sequence length="120" mass="14488">MFKKQIIKLMNLPLNDYGNAERLKEMFGTRWVYLPRYKCWMYWDRYSWKGKATIEFRRAAAKAFLLLEKEIRCLPPAKDNYEQLHRTKVLEWLEASQFEARLKAVNAIFRGMCMDEQAVK</sequence>
<evidence type="ECO:0000313" key="1">
    <source>
        <dbReference type="EMBL" id="SDC16172.1"/>
    </source>
</evidence>
<name>A0A1G6JBA8_9FIRM</name>
<reference evidence="2" key="1">
    <citation type="submission" date="2016-10" db="EMBL/GenBank/DDBJ databases">
        <authorList>
            <person name="Varghese N."/>
            <person name="Submissions S."/>
        </authorList>
    </citation>
    <scope>NUCLEOTIDE SEQUENCE [LARGE SCALE GENOMIC DNA]</scope>
    <source>
        <strain evidence="2">DSM 11005</strain>
    </source>
</reference>
<protein>
    <submittedName>
        <fullName evidence="1">Uncharacterized protein</fullName>
    </submittedName>
</protein>
<gene>
    <name evidence="1" type="ORF">SAMN04487864_10347</name>
</gene>
<dbReference type="EMBL" id="FMYW01000003">
    <property type="protein sequence ID" value="SDC16172.1"/>
    <property type="molecule type" value="Genomic_DNA"/>
</dbReference>
<keyword evidence="2" id="KW-1185">Reference proteome</keyword>
<proteinExistence type="predicted"/>
<accession>A0A1G6JBA8</accession>
<evidence type="ECO:0000313" key="2">
    <source>
        <dbReference type="Proteomes" id="UP000198943"/>
    </source>
</evidence>
<dbReference type="RefSeq" id="WP_093729501.1">
    <property type="nucleotide sequence ID" value="NZ_FMYW01000003.1"/>
</dbReference>